<dbReference type="InterPro" id="IPR013538">
    <property type="entry name" value="ASHA1/2-like_C"/>
</dbReference>
<comment type="caution">
    <text evidence="3">The sequence shown here is derived from an EMBL/GenBank/DDBJ whole genome shotgun (WGS) entry which is preliminary data.</text>
</comment>
<protein>
    <submittedName>
        <fullName evidence="3">SRPBCC domain-containing protein</fullName>
    </submittedName>
</protein>
<dbReference type="EMBL" id="RCUY01000015">
    <property type="protein sequence ID" value="RLP79285.1"/>
    <property type="molecule type" value="Genomic_DNA"/>
</dbReference>
<evidence type="ECO:0000259" key="2">
    <source>
        <dbReference type="Pfam" id="PF08327"/>
    </source>
</evidence>
<dbReference type="InterPro" id="IPR023393">
    <property type="entry name" value="START-like_dom_sf"/>
</dbReference>
<feature type="domain" description="Activator of Hsp90 ATPase homologue 1/2-like C-terminal" evidence="2">
    <location>
        <begin position="17"/>
        <end position="146"/>
    </location>
</feature>
<sequence length="151" mass="16433">MTGITADGIEIDRFFEASPAEVFEAWTTPQHFARWFGGNTIEVPLDQLDFAPEIEGTWKATMVLPDGNTINWAGDFLEIVPNERFVFTLTDNPAEPQRAAVVVTLAPANEDGVDGTLIHFSQETPGFAPDQQAAALAGWQGFLDDLLPGQA</sequence>
<reference evidence="3 4" key="1">
    <citation type="submission" date="2018-10" db="EMBL/GenBank/DDBJ databases">
        <authorList>
            <person name="Li J."/>
        </authorList>
    </citation>
    <scope>NUCLEOTIDE SEQUENCE [LARGE SCALE GENOMIC DNA]</scope>
    <source>
        <strain evidence="3 4">JCM 11654</strain>
    </source>
</reference>
<evidence type="ECO:0000313" key="4">
    <source>
        <dbReference type="Proteomes" id="UP000269438"/>
    </source>
</evidence>
<keyword evidence="4" id="KW-1185">Reference proteome</keyword>
<dbReference type="Gene3D" id="3.30.530.20">
    <property type="match status" value="1"/>
</dbReference>
<dbReference type="CDD" id="cd07814">
    <property type="entry name" value="SRPBCC_CalC_Aha1-like"/>
    <property type="match status" value="1"/>
</dbReference>
<organism evidence="3 4">
    <name type="scientific">Mycetocola lacteus</name>
    <dbReference type="NCBI Taxonomy" id="76637"/>
    <lineage>
        <taxon>Bacteria</taxon>
        <taxon>Bacillati</taxon>
        <taxon>Actinomycetota</taxon>
        <taxon>Actinomycetes</taxon>
        <taxon>Micrococcales</taxon>
        <taxon>Microbacteriaceae</taxon>
        <taxon>Mycetocola</taxon>
    </lineage>
</organism>
<dbReference type="RefSeq" id="WP_121689452.1">
    <property type="nucleotide sequence ID" value="NZ_RCUY01000015.1"/>
</dbReference>
<proteinExistence type="inferred from homology"/>
<dbReference type="AlphaFoldDB" id="A0A3L7AH62"/>
<dbReference type="OrthoDB" id="3365660at2"/>
<evidence type="ECO:0000313" key="3">
    <source>
        <dbReference type="EMBL" id="RLP79285.1"/>
    </source>
</evidence>
<dbReference type="Proteomes" id="UP000269438">
    <property type="component" value="Unassembled WGS sequence"/>
</dbReference>
<gene>
    <name evidence="3" type="ORF">D9V34_15945</name>
</gene>
<comment type="similarity">
    <text evidence="1">Belongs to the AHA1 family.</text>
</comment>
<dbReference type="SUPFAM" id="SSF55961">
    <property type="entry name" value="Bet v1-like"/>
    <property type="match status" value="1"/>
</dbReference>
<dbReference type="Pfam" id="PF08327">
    <property type="entry name" value="AHSA1"/>
    <property type="match status" value="1"/>
</dbReference>
<accession>A0A3L7AH62</accession>
<name>A0A3L7AH62_9MICO</name>
<evidence type="ECO:0000256" key="1">
    <source>
        <dbReference type="ARBA" id="ARBA00006817"/>
    </source>
</evidence>